<reference evidence="1" key="2">
    <citation type="submission" date="2020-11" db="EMBL/GenBank/DDBJ databases">
        <authorList>
            <person name="McCartney M.A."/>
            <person name="Auch B."/>
            <person name="Kono T."/>
            <person name="Mallez S."/>
            <person name="Becker A."/>
            <person name="Gohl D.M."/>
            <person name="Silverstein K.A.T."/>
            <person name="Koren S."/>
            <person name="Bechman K.B."/>
            <person name="Herman A."/>
            <person name="Abrahante J.E."/>
            <person name="Garbe J."/>
        </authorList>
    </citation>
    <scope>NUCLEOTIDE SEQUENCE</scope>
    <source>
        <strain evidence="1">Duluth1</strain>
        <tissue evidence="1">Whole animal</tissue>
    </source>
</reference>
<dbReference type="EMBL" id="JAIWYP010000009">
    <property type="protein sequence ID" value="KAH3777504.1"/>
    <property type="molecule type" value="Genomic_DNA"/>
</dbReference>
<name>A0A9D4EBI8_DREPO</name>
<comment type="caution">
    <text evidence="1">The sequence shown here is derived from an EMBL/GenBank/DDBJ whole genome shotgun (WGS) entry which is preliminary data.</text>
</comment>
<dbReference type="Proteomes" id="UP000828390">
    <property type="component" value="Unassembled WGS sequence"/>
</dbReference>
<evidence type="ECO:0000313" key="2">
    <source>
        <dbReference type="Proteomes" id="UP000828390"/>
    </source>
</evidence>
<protein>
    <submittedName>
        <fullName evidence="1">Uncharacterized protein</fullName>
    </submittedName>
</protein>
<keyword evidence="2" id="KW-1185">Reference proteome</keyword>
<reference evidence="1" key="1">
    <citation type="journal article" date="2019" name="bioRxiv">
        <title>The Genome of the Zebra Mussel, Dreissena polymorpha: A Resource for Invasive Species Research.</title>
        <authorList>
            <person name="McCartney M.A."/>
            <person name="Auch B."/>
            <person name="Kono T."/>
            <person name="Mallez S."/>
            <person name="Zhang Y."/>
            <person name="Obille A."/>
            <person name="Becker A."/>
            <person name="Abrahante J.E."/>
            <person name="Garbe J."/>
            <person name="Badalamenti J.P."/>
            <person name="Herman A."/>
            <person name="Mangelson H."/>
            <person name="Liachko I."/>
            <person name="Sullivan S."/>
            <person name="Sone E.D."/>
            <person name="Koren S."/>
            <person name="Silverstein K.A.T."/>
            <person name="Beckman K.B."/>
            <person name="Gohl D.M."/>
        </authorList>
    </citation>
    <scope>NUCLEOTIDE SEQUENCE</scope>
    <source>
        <strain evidence="1">Duluth1</strain>
        <tissue evidence="1">Whole animal</tissue>
    </source>
</reference>
<dbReference type="AlphaFoldDB" id="A0A9D4EBI8"/>
<proteinExistence type="predicted"/>
<organism evidence="1 2">
    <name type="scientific">Dreissena polymorpha</name>
    <name type="common">Zebra mussel</name>
    <name type="synonym">Mytilus polymorpha</name>
    <dbReference type="NCBI Taxonomy" id="45954"/>
    <lineage>
        <taxon>Eukaryota</taxon>
        <taxon>Metazoa</taxon>
        <taxon>Spiralia</taxon>
        <taxon>Lophotrochozoa</taxon>
        <taxon>Mollusca</taxon>
        <taxon>Bivalvia</taxon>
        <taxon>Autobranchia</taxon>
        <taxon>Heteroconchia</taxon>
        <taxon>Euheterodonta</taxon>
        <taxon>Imparidentia</taxon>
        <taxon>Neoheterodontei</taxon>
        <taxon>Myida</taxon>
        <taxon>Dreissenoidea</taxon>
        <taxon>Dreissenidae</taxon>
        <taxon>Dreissena</taxon>
    </lineage>
</organism>
<gene>
    <name evidence="1" type="ORF">DPMN_178951</name>
</gene>
<sequence>MSTLCSDIIGTNLLTKFHDDLTINENSSPPGGHVFQLTGIIFELVQDIIGMNLLTNHIKPYKETAPLGGHVFQATVTIFELVQDIMETNLLTKFNKDQTINVASKSS</sequence>
<evidence type="ECO:0000313" key="1">
    <source>
        <dbReference type="EMBL" id="KAH3777504.1"/>
    </source>
</evidence>
<accession>A0A9D4EBI8</accession>